<dbReference type="Gene3D" id="1.10.150.50">
    <property type="entry name" value="Transcription Factor, Ets-1"/>
    <property type="match status" value="1"/>
</dbReference>
<evidence type="ECO:0000256" key="2">
    <source>
        <dbReference type="ARBA" id="ARBA00010852"/>
    </source>
</evidence>
<evidence type="ECO:0000313" key="11">
    <source>
        <dbReference type="RefSeq" id="XP_022255820.1"/>
    </source>
</evidence>
<comment type="similarity">
    <text evidence="2">Belongs to the grh/CP2 family. CP2 subfamily.</text>
</comment>
<dbReference type="Pfam" id="PF04516">
    <property type="entry name" value="CP2"/>
    <property type="match status" value="2"/>
</dbReference>
<organism evidence="10 11">
    <name type="scientific">Limulus polyphemus</name>
    <name type="common">Atlantic horseshoe crab</name>
    <dbReference type="NCBI Taxonomy" id="6850"/>
    <lineage>
        <taxon>Eukaryota</taxon>
        <taxon>Metazoa</taxon>
        <taxon>Ecdysozoa</taxon>
        <taxon>Arthropoda</taxon>
        <taxon>Chelicerata</taxon>
        <taxon>Merostomata</taxon>
        <taxon>Xiphosura</taxon>
        <taxon>Limulidae</taxon>
        <taxon>Limulus</taxon>
    </lineage>
</organism>
<evidence type="ECO:0000256" key="6">
    <source>
        <dbReference type="ARBA" id="ARBA00023242"/>
    </source>
</evidence>
<evidence type="ECO:0000256" key="4">
    <source>
        <dbReference type="ARBA" id="ARBA00023125"/>
    </source>
</evidence>
<keyword evidence="10" id="KW-1185">Reference proteome</keyword>
<dbReference type="Pfam" id="PF25416">
    <property type="entry name" value="GRHL1_C"/>
    <property type="match status" value="1"/>
</dbReference>
<gene>
    <name evidence="11" type="primary">LOC106471501</name>
</gene>
<reference evidence="11" key="1">
    <citation type="submission" date="2025-08" db="UniProtKB">
        <authorList>
            <consortium name="RefSeq"/>
        </authorList>
    </citation>
    <scope>IDENTIFICATION</scope>
    <source>
        <tissue evidence="11">Muscle</tissue>
    </source>
</reference>
<feature type="compositionally biased region" description="Polar residues" evidence="8">
    <location>
        <begin position="418"/>
        <end position="429"/>
    </location>
</feature>
<dbReference type="PROSITE" id="PS51968">
    <property type="entry name" value="GRH_CP2_DB"/>
    <property type="match status" value="1"/>
</dbReference>
<evidence type="ECO:0000313" key="10">
    <source>
        <dbReference type="Proteomes" id="UP000694941"/>
    </source>
</evidence>
<evidence type="ECO:0000256" key="3">
    <source>
        <dbReference type="ARBA" id="ARBA00023015"/>
    </source>
</evidence>
<keyword evidence="4 7" id="KW-0238">DNA-binding</keyword>
<name>A0ABM1TIW4_LIMPO</name>
<proteinExistence type="inferred from homology"/>
<dbReference type="Pfam" id="PF18016">
    <property type="entry name" value="SAM_3"/>
    <property type="match status" value="1"/>
</dbReference>
<dbReference type="Proteomes" id="UP000694941">
    <property type="component" value="Unplaced"/>
</dbReference>
<dbReference type="PANTHER" id="PTHR11037:SF21">
    <property type="entry name" value="GEMINI, ISOFORM C"/>
    <property type="match status" value="1"/>
</dbReference>
<evidence type="ECO:0000256" key="7">
    <source>
        <dbReference type="PROSITE-ProRule" id="PRU01313"/>
    </source>
</evidence>
<dbReference type="InterPro" id="IPR040167">
    <property type="entry name" value="TF_CP2-like"/>
</dbReference>
<feature type="region of interest" description="Disordered" evidence="8">
    <location>
        <begin position="363"/>
        <end position="389"/>
    </location>
</feature>
<dbReference type="InterPro" id="IPR007604">
    <property type="entry name" value="CP2"/>
</dbReference>
<evidence type="ECO:0000259" key="9">
    <source>
        <dbReference type="PROSITE" id="PS51968"/>
    </source>
</evidence>
<dbReference type="InterPro" id="IPR041418">
    <property type="entry name" value="SAM_3"/>
</dbReference>
<keyword evidence="5" id="KW-0804">Transcription</keyword>
<dbReference type="PANTHER" id="PTHR11037">
    <property type="entry name" value="TRANSCRIPTION FACTOR CP2"/>
    <property type="match status" value="1"/>
</dbReference>
<evidence type="ECO:0000256" key="8">
    <source>
        <dbReference type="SAM" id="MobiDB-lite"/>
    </source>
</evidence>
<dbReference type="InterPro" id="IPR057520">
    <property type="entry name" value="GRHL1/CP2_C"/>
</dbReference>
<feature type="region of interest" description="Disordered" evidence="8">
    <location>
        <begin position="406"/>
        <end position="441"/>
    </location>
</feature>
<feature type="non-terminal residue" evidence="11">
    <location>
        <position position="595"/>
    </location>
</feature>
<comment type="subcellular location">
    <subcellularLocation>
        <location evidence="1 7">Nucleus</location>
    </subcellularLocation>
</comment>
<feature type="domain" description="Grh/CP2 DB" evidence="9">
    <location>
        <begin position="166"/>
        <end position="420"/>
    </location>
</feature>
<accession>A0ABM1TIW4</accession>
<protein>
    <submittedName>
        <fullName evidence="11">Transcription factor CP2-like protein 1</fullName>
    </submittedName>
</protein>
<dbReference type="SUPFAM" id="SSF47769">
    <property type="entry name" value="SAM/Pointed domain"/>
    <property type="match status" value="1"/>
</dbReference>
<feature type="compositionally biased region" description="Basic and acidic residues" evidence="8">
    <location>
        <begin position="363"/>
        <end position="386"/>
    </location>
</feature>
<keyword evidence="6 7" id="KW-0539">Nucleus</keyword>
<evidence type="ECO:0000256" key="1">
    <source>
        <dbReference type="ARBA" id="ARBA00004123"/>
    </source>
</evidence>
<dbReference type="InterPro" id="IPR013761">
    <property type="entry name" value="SAM/pointed_sf"/>
</dbReference>
<keyword evidence="3" id="KW-0805">Transcription regulation</keyword>
<dbReference type="GeneID" id="106471501"/>
<sequence length="595" mass="67150">MAKDRTLWLVEEIDSVLAADLDTNLSGLGVGSESSAYNMSEAISALQCIKTEDLQITEHSHKEPIKNPVSEDKDVPGTKKLSRNEVKHQTALTDFSKALKKFCVNTSRSTDTDFQMNENLPEVSVIDSGRSATGVSQPDLTFVSAPSVTNFMSFMNPGLIMKESGEKRLFQCVLGAPTALGVKITEETLTYLNQGKQGLCTSSGCKCNKSRGKWRTVGQSYEVRIRKMGDPPELKGKMLKSFIKVRFQERRLQYREKEEIAAWKISRPGERILDVDLPLSYGIFDVNIDPAEINSCHFVWDPAREASIFIRVNCISTEFTSRRRGGEKGVILRFTISTWTHGEKKCQQLDLASCQLKVFKSKGADRKHRTDRERMEKRPPEDKEKYQPSYQCTILTEYPPDSLVDLPESPCSTEIEHPTSTSLELNLSKDSPLGSPDQLTKSSSSLALSSFHEVPESQPKEVIPQASYTVLPYCSSAEETAQWLKLNRFEKYQCTFSNFCASDIMRLNRDDLIQICGVADGIRLYNALHSRTIRPKLTIYVASSNDQAFHAVYLETFTVRDLLQKFKEIFRLQKETVNSIYMLGPSGIRFHVTDM</sequence>
<evidence type="ECO:0000256" key="5">
    <source>
        <dbReference type="ARBA" id="ARBA00023163"/>
    </source>
</evidence>
<dbReference type="RefSeq" id="XP_022255820.1">
    <property type="nucleotide sequence ID" value="XM_022400112.1"/>
</dbReference>